<feature type="domain" description="Insertion element IS402-like" evidence="1">
    <location>
        <begin position="6"/>
        <end position="77"/>
    </location>
</feature>
<name>A0AAW6RNU9_9BURK</name>
<reference evidence="2 3" key="1">
    <citation type="submission" date="2023-04" db="EMBL/GenBank/DDBJ databases">
        <title>Ottowia paracancer sp. nov., isolated from human stomach.</title>
        <authorList>
            <person name="Song Y."/>
        </authorList>
    </citation>
    <scope>NUCLEOTIDE SEQUENCE [LARGE SCALE GENOMIC DNA]</scope>
    <source>
        <strain evidence="2 3">10c7w1</strain>
    </source>
</reference>
<dbReference type="InterPro" id="IPR025161">
    <property type="entry name" value="IS402-like_dom"/>
</dbReference>
<dbReference type="InterPro" id="IPR052909">
    <property type="entry name" value="Transposase_6_like"/>
</dbReference>
<dbReference type="Proteomes" id="UP001237156">
    <property type="component" value="Unassembled WGS sequence"/>
</dbReference>
<comment type="caution">
    <text evidence="2">The sequence shown here is derived from an EMBL/GenBank/DDBJ whole genome shotgun (WGS) entry which is preliminary data.</text>
</comment>
<sequence length="113" mass="12785">MERRVLSDKQWALMAPHCLGKPGDAGPRGTDKRLFVEAVLWIVRTGSPWRDLPEEFGKRNTVFKRFRDGVKAGIWQKRFDAVSGQPDMQYAMVDATIVKVHRHGQGAGLKARP</sequence>
<dbReference type="RefSeq" id="WP_279525306.1">
    <property type="nucleotide sequence ID" value="NZ_JARVII010000081.1"/>
</dbReference>
<dbReference type="AlphaFoldDB" id="A0AAW6RNU9"/>
<dbReference type="Pfam" id="PF13340">
    <property type="entry name" value="DUF4096"/>
    <property type="match status" value="1"/>
</dbReference>
<gene>
    <name evidence="2" type="ORF">QB898_13135</name>
</gene>
<accession>A0AAW6RNU9</accession>
<evidence type="ECO:0000313" key="3">
    <source>
        <dbReference type="Proteomes" id="UP001237156"/>
    </source>
</evidence>
<evidence type="ECO:0000259" key="1">
    <source>
        <dbReference type="Pfam" id="PF13340"/>
    </source>
</evidence>
<dbReference type="PANTHER" id="PTHR46637:SF1">
    <property type="entry name" value="BLL5188 PROTEIN"/>
    <property type="match status" value="1"/>
</dbReference>
<evidence type="ECO:0000313" key="2">
    <source>
        <dbReference type="EMBL" id="MDG9700629.1"/>
    </source>
</evidence>
<dbReference type="EMBL" id="JARVII010000081">
    <property type="protein sequence ID" value="MDG9700629.1"/>
    <property type="molecule type" value="Genomic_DNA"/>
</dbReference>
<dbReference type="PANTHER" id="PTHR46637">
    <property type="entry name" value="TIS1421-TRANSPOSASE PROTEIN A"/>
    <property type="match status" value="1"/>
</dbReference>
<keyword evidence="3" id="KW-1185">Reference proteome</keyword>
<protein>
    <submittedName>
        <fullName evidence="2">Transposase</fullName>
    </submittedName>
</protein>
<organism evidence="2 3">
    <name type="scientific">Ottowia cancrivicina</name>
    <dbReference type="NCBI Taxonomy" id="3040346"/>
    <lineage>
        <taxon>Bacteria</taxon>
        <taxon>Pseudomonadati</taxon>
        <taxon>Pseudomonadota</taxon>
        <taxon>Betaproteobacteria</taxon>
        <taxon>Burkholderiales</taxon>
        <taxon>Comamonadaceae</taxon>
        <taxon>Ottowia</taxon>
    </lineage>
</organism>
<proteinExistence type="predicted"/>